<feature type="transmembrane region" description="Helical" evidence="1">
    <location>
        <begin position="35"/>
        <end position="58"/>
    </location>
</feature>
<reference evidence="2 3" key="1">
    <citation type="submission" date="2020-08" db="EMBL/GenBank/DDBJ databases">
        <title>Genomic Encyclopedia of Type Strains, Phase IV (KMG-IV): sequencing the most valuable type-strain genomes for metagenomic binning, comparative biology and taxonomic classification.</title>
        <authorList>
            <person name="Goeker M."/>
        </authorList>
    </citation>
    <scope>NUCLEOTIDE SEQUENCE [LARGE SCALE GENOMIC DNA]</scope>
    <source>
        <strain evidence="2 3">DSM 29853</strain>
    </source>
</reference>
<evidence type="ECO:0000313" key="2">
    <source>
        <dbReference type="EMBL" id="MBB4063787.1"/>
    </source>
</evidence>
<evidence type="ECO:0000313" key="3">
    <source>
        <dbReference type="Proteomes" id="UP000528286"/>
    </source>
</evidence>
<sequence>MNVLTPVQGADRKTPFAQSYANAMAHSRRVKRLKVLLPLAALLISLAFIAVSVVRTYLPEDISVGGVKIEDGKIVMEKPAVSGRNSEGISYTMLAERALQDIKNPDLITLQTIKASVPVTKDVLASVTAIEALYNRAKDDLAMTAPFSINLSSGIQAEFQAAQLDVKAGRMETAKPVAITTKSASILAESMKMTDKGRTILFKGKVKVSIEAAAVHKLQN</sequence>
<keyword evidence="1" id="KW-1133">Transmembrane helix</keyword>
<protein>
    <submittedName>
        <fullName evidence="2">Lipopolysaccharide export system protein LptC</fullName>
    </submittedName>
</protein>
<evidence type="ECO:0000256" key="1">
    <source>
        <dbReference type="SAM" id="Phobius"/>
    </source>
</evidence>
<gene>
    <name evidence="2" type="ORF">GGR23_000964</name>
</gene>
<dbReference type="InterPro" id="IPR010664">
    <property type="entry name" value="LipoPS_assembly_LptC-rel"/>
</dbReference>
<keyword evidence="1" id="KW-0472">Membrane</keyword>
<keyword evidence="3" id="KW-1185">Reference proteome</keyword>
<dbReference type="EMBL" id="JACIEZ010000002">
    <property type="protein sequence ID" value="MBB4063787.1"/>
    <property type="molecule type" value="Genomic_DNA"/>
</dbReference>
<dbReference type="AlphaFoldDB" id="A0A7W6NK00"/>
<organism evidence="2 3">
    <name type="scientific">Gellertiella hungarica</name>
    <dbReference type="NCBI Taxonomy" id="1572859"/>
    <lineage>
        <taxon>Bacteria</taxon>
        <taxon>Pseudomonadati</taxon>
        <taxon>Pseudomonadota</taxon>
        <taxon>Alphaproteobacteria</taxon>
        <taxon>Hyphomicrobiales</taxon>
        <taxon>Rhizobiaceae</taxon>
        <taxon>Gellertiella</taxon>
    </lineage>
</organism>
<comment type="caution">
    <text evidence="2">The sequence shown here is derived from an EMBL/GenBank/DDBJ whole genome shotgun (WGS) entry which is preliminary data.</text>
</comment>
<accession>A0A7W6NK00</accession>
<proteinExistence type="predicted"/>
<name>A0A7W6NK00_9HYPH</name>
<keyword evidence="1" id="KW-0812">Transmembrane</keyword>
<dbReference type="Pfam" id="PF06835">
    <property type="entry name" value="LptC"/>
    <property type="match status" value="1"/>
</dbReference>
<dbReference type="Proteomes" id="UP000528286">
    <property type="component" value="Unassembled WGS sequence"/>
</dbReference>